<dbReference type="GO" id="GO:0005664">
    <property type="term" value="C:nuclear origin of replication recognition complex"/>
    <property type="evidence" value="ECO:0007669"/>
    <property type="project" value="TreeGrafter"/>
</dbReference>
<dbReference type="AlphaFoldDB" id="A0A1E4S835"/>
<dbReference type="InterPro" id="IPR056772">
    <property type="entry name" value="RecA-like_ORC2"/>
</dbReference>
<dbReference type="STRING" id="983966.A0A1E4S835"/>
<reference evidence="8 9" key="1">
    <citation type="journal article" date="2016" name="Proc. Natl. Acad. Sci. U.S.A.">
        <title>Comparative genomics of biotechnologically important yeasts.</title>
        <authorList>
            <person name="Riley R."/>
            <person name="Haridas S."/>
            <person name="Wolfe K.H."/>
            <person name="Lopes M.R."/>
            <person name="Hittinger C.T."/>
            <person name="Goeker M."/>
            <person name="Salamov A.A."/>
            <person name="Wisecaver J.H."/>
            <person name="Long T.M."/>
            <person name="Calvey C.H."/>
            <person name="Aerts A.L."/>
            <person name="Barry K.W."/>
            <person name="Choi C."/>
            <person name="Clum A."/>
            <person name="Coughlan A.Y."/>
            <person name="Deshpande S."/>
            <person name="Douglass A.P."/>
            <person name="Hanson S.J."/>
            <person name="Klenk H.-P."/>
            <person name="LaButti K.M."/>
            <person name="Lapidus A."/>
            <person name="Lindquist E.A."/>
            <person name="Lipzen A.M."/>
            <person name="Meier-Kolthoff J.P."/>
            <person name="Ohm R.A."/>
            <person name="Otillar R.P."/>
            <person name="Pangilinan J.L."/>
            <person name="Peng Y."/>
            <person name="Rokas A."/>
            <person name="Rosa C.A."/>
            <person name="Scheuner C."/>
            <person name="Sibirny A.A."/>
            <person name="Slot J.C."/>
            <person name="Stielow J.B."/>
            <person name="Sun H."/>
            <person name="Kurtzman C.P."/>
            <person name="Blackwell M."/>
            <person name="Grigoriev I.V."/>
            <person name="Jeffries T.W."/>
        </authorList>
    </citation>
    <scope>NUCLEOTIDE SEQUENCE [LARGE SCALE GENOMIC DNA]</scope>
    <source>
        <strain evidence="9">ATCC 18201 / CBS 1600 / BCRC 20928 / JCM 3617 / NBRC 0987 / NRRL Y-1542</strain>
    </source>
</reference>
<comment type="subcellular location">
    <subcellularLocation>
        <location evidence="1">Nucleus</location>
    </subcellularLocation>
</comment>
<dbReference type="EMBL" id="KV453925">
    <property type="protein sequence ID" value="ODV75697.1"/>
    <property type="molecule type" value="Genomic_DNA"/>
</dbReference>
<dbReference type="Pfam" id="PF02178">
    <property type="entry name" value="AT_hook"/>
    <property type="match status" value="2"/>
</dbReference>
<dbReference type="PRINTS" id="PR00929">
    <property type="entry name" value="ATHOOK"/>
</dbReference>
<feature type="compositionally biased region" description="Basic and acidic residues" evidence="5">
    <location>
        <begin position="265"/>
        <end position="275"/>
    </location>
</feature>
<evidence type="ECO:0000313" key="8">
    <source>
        <dbReference type="EMBL" id="ODV75697.1"/>
    </source>
</evidence>
<feature type="compositionally biased region" description="Acidic residues" evidence="5">
    <location>
        <begin position="169"/>
        <end position="182"/>
    </location>
</feature>
<evidence type="ECO:0000256" key="2">
    <source>
        <dbReference type="ARBA" id="ARBA00007421"/>
    </source>
</evidence>
<feature type="region of interest" description="Disordered" evidence="5">
    <location>
        <begin position="98"/>
        <end position="182"/>
    </location>
</feature>
<sequence length="722" mass="82643">MSLNYETFTRDRLIHSLLRDPRIKRVGRPSKNEYDYSDLLQGELVVTRPRGRPRNTSSTRTKINLKEAIIEVMPGEMASGAPMKTTRRGRVVRSRFREVAADSDSDNNSNNVNEAKVKPKRGRGRPKKVVPDGFLTIVKEEPGKRKRGRPKAGMISVVKKEDVFNTESSSDDDDDDKSDDQSDCQTTFVFVNAPTLKPATSKKELALNKHKIVKLDPFQSPKKQRHGLIQLITTATSPVKRGAWTISPQKPANGRSGNMATPKRAKLEMQDRSARKRANDRLDYILQDGLSSADEDTEADRRLAETIINESRKQQQHQQSDSDQLPTFDPAFVPTPLPSLQQYNEDGNDFEGDVDEKALFLDGSDGYFDQHRFKPKSSANSLLMAPQLDYDEFNSLVLFSGFVHFNQRLRVMHLYQELYTQWCFELKFGFNLLFYGLGSKRKLLLDFVESCVMDLYGDDVPVLVINGYNPLTNFSEILKNITKLVKLTKSLPKRTGEIVEFLTSHYSKKYQRSDKVELILLFHNIDSEPLRDERTHDYLSKLCSIPQFRTIASIDHINAPLLWDSVRLSNFKFVWHNVTNFEDYLTEMSFKDPLTFGQSNKSLGSKGAKYVLSSLTSNSRALYKILAQIQLGLMNDDESSKKEEIGRSLRGSIKHAIEFSRLFQRCSEEFISSNEINFRTMFMEFVEHKMATLTKDQSGTEMAYIPFTMDEISKLLRDELQD</sequence>
<dbReference type="PANTHER" id="PTHR14052:SF0">
    <property type="entry name" value="ORIGIN RECOGNITION COMPLEX SUBUNIT 2"/>
    <property type="match status" value="1"/>
</dbReference>
<accession>A0A1E4S835</accession>
<comment type="similarity">
    <text evidence="2">Belongs to the ORC2 family.</text>
</comment>
<keyword evidence="3" id="KW-0235">DNA replication</keyword>
<keyword evidence="4" id="KW-0539">Nucleus</keyword>
<feature type="domain" description="Origin recognition complex subunit 2 RecA-like" evidence="6">
    <location>
        <begin position="410"/>
        <end position="578"/>
    </location>
</feature>
<evidence type="ECO:0000256" key="4">
    <source>
        <dbReference type="ARBA" id="ARBA00023242"/>
    </source>
</evidence>
<dbReference type="OMA" id="MEFVEHK"/>
<dbReference type="InterPro" id="IPR017956">
    <property type="entry name" value="AT_hook_DNA-bd_motif"/>
</dbReference>
<dbReference type="SMART" id="SM00384">
    <property type="entry name" value="AT_hook"/>
    <property type="match status" value="3"/>
</dbReference>
<dbReference type="Pfam" id="PF24882">
    <property type="entry name" value="WHD_ORC2"/>
    <property type="match status" value="1"/>
</dbReference>
<dbReference type="Pfam" id="PF04084">
    <property type="entry name" value="RecA-like_ORC2"/>
    <property type="match status" value="1"/>
</dbReference>
<dbReference type="OrthoDB" id="346673at2759"/>
<evidence type="ECO:0000259" key="6">
    <source>
        <dbReference type="Pfam" id="PF04084"/>
    </source>
</evidence>
<proteinExistence type="inferred from homology"/>
<name>A0A1E4S835_CYBJN</name>
<dbReference type="GeneID" id="30988300"/>
<feature type="compositionally biased region" description="Basic residues" evidence="5">
    <location>
        <begin position="118"/>
        <end position="128"/>
    </location>
</feature>
<dbReference type="GO" id="GO:0006260">
    <property type="term" value="P:DNA replication"/>
    <property type="evidence" value="ECO:0007669"/>
    <property type="project" value="UniProtKB-KW"/>
</dbReference>
<evidence type="ECO:0000259" key="7">
    <source>
        <dbReference type="Pfam" id="PF24882"/>
    </source>
</evidence>
<dbReference type="PANTHER" id="PTHR14052">
    <property type="entry name" value="ORIGIN RECOGNITION COMPLEX SUBUNIT 2"/>
    <property type="match status" value="1"/>
</dbReference>
<evidence type="ECO:0000256" key="1">
    <source>
        <dbReference type="ARBA" id="ARBA00004123"/>
    </source>
</evidence>
<keyword evidence="9" id="KW-1185">Reference proteome</keyword>
<evidence type="ECO:0000256" key="3">
    <source>
        <dbReference type="ARBA" id="ARBA00022705"/>
    </source>
</evidence>
<dbReference type="RefSeq" id="XP_020072736.1">
    <property type="nucleotide sequence ID" value="XM_020213904.1"/>
</dbReference>
<dbReference type="Proteomes" id="UP000094389">
    <property type="component" value="Unassembled WGS sequence"/>
</dbReference>
<evidence type="ECO:0000256" key="5">
    <source>
        <dbReference type="SAM" id="MobiDB-lite"/>
    </source>
</evidence>
<feature type="domain" description="Origin recognition complex subunit 2 winged-helix" evidence="7">
    <location>
        <begin position="650"/>
        <end position="711"/>
    </location>
</feature>
<feature type="region of interest" description="Disordered" evidence="5">
    <location>
        <begin position="244"/>
        <end position="275"/>
    </location>
</feature>
<organism evidence="8 9">
    <name type="scientific">Cyberlindnera jadinii (strain ATCC 18201 / CBS 1600 / BCRC 20928 / JCM 3617 / NBRC 0987 / NRRL Y-1542)</name>
    <name type="common">Torula yeast</name>
    <name type="synonym">Candida utilis</name>
    <dbReference type="NCBI Taxonomy" id="983966"/>
    <lineage>
        <taxon>Eukaryota</taxon>
        <taxon>Fungi</taxon>
        <taxon>Dikarya</taxon>
        <taxon>Ascomycota</taxon>
        <taxon>Saccharomycotina</taxon>
        <taxon>Saccharomycetes</taxon>
        <taxon>Phaffomycetales</taxon>
        <taxon>Phaffomycetaceae</taxon>
        <taxon>Cyberlindnera</taxon>
    </lineage>
</organism>
<dbReference type="GO" id="GO:0003688">
    <property type="term" value="F:DNA replication origin binding"/>
    <property type="evidence" value="ECO:0007669"/>
    <property type="project" value="TreeGrafter"/>
</dbReference>
<evidence type="ECO:0000313" key="9">
    <source>
        <dbReference type="Proteomes" id="UP000094389"/>
    </source>
</evidence>
<dbReference type="InterPro" id="IPR007220">
    <property type="entry name" value="ORC2"/>
</dbReference>
<feature type="compositionally biased region" description="Polar residues" evidence="5">
    <location>
        <begin position="246"/>
        <end position="259"/>
    </location>
</feature>
<gene>
    <name evidence="8" type="ORF">CYBJADRAFT_165125</name>
</gene>
<protein>
    <submittedName>
        <fullName evidence="8">ORC2-domain-containing protein</fullName>
    </submittedName>
</protein>
<dbReference type="InterPro" id="IPR056773">
    <property type="entry name" value="WHD_ORC2"/>
</dbReference>